<proteinExistence type="inferred from homology"/>
<feature type="domain" description="FAD-binding PCMH-type" evidence="7">
    <location>
        <begin position="122"/>
        <end position="304"/>
    </location>
</feature>
<dbReference type="GO" id="GO:0016491">
    <property type="term" value="F:oxidoreductase activity"/>
    <property type="evidence" value="ECO:0007669"/>
    <property type="project" value="UniProtKB-KW"/>
</dbReference>
<dbReference type="Pfam" id="PF01565">
    <property type="entry name" value="FAD_binding_4"/>
    <property type="match status" value="1"/>
</dbReference>
<dbReference type="PANTHER" id="PTHR42973:SF39">
    <property type="entry name" value="FAD-BINDING PCMH-TYPE DOMAIN-CONTAINING PROTEIN"/>
    <property type="match status" value="1"/>
</dbReference>
<accession>A0A9P4T6I5</accession>
<evidence type="ECO:0000256" key="3">
    <source>
        <dbReference type="ARBA" id="ARBA00022630"/>
    </source>
</evidence>
<evidence type="ECO:0000256" key="2">
    <source>
        <dbReference type="ARBA" id="ARBA00005466"/>
    </source>
</evidence>
<evidence type="ECO:0000259" key="7">
    <source>
        <dbReference type="PROSITE" id="PS51387"/>
    </source>
</evidence>
<evidence type="ECO:0000256" key="6">
    <source>
        <dbReference type="SAM" id="MobiDB-lite"/>
    </source>
</evidence>
<reference evidence="8" key="1">
    <citation type="submission" date="2019-04" db="EMBL/GenBank/DDBJ databases">
        <title>Sequencing of skin fungus with MAO and IRED activity.</title>
        <authorList>
            <person name="Marsaioli A.J."/>
            <person name="Bonatto J.M.C."/>
            <person name="Reis Junior O."/>
        </authorList>
    </citation>
    <scope>NUCLEOTIDE SEQUENCE</scope>
    <source>
        <strain evidence="8">30M1</strain>
    </source>
</reference>
<dbReference type="OrthoDB" id="9983560at2759"/>
<keyword evidence="3" id="KW-0285">Flavoprotein</keyword>
<evidence type="ECO:0000256" key="1">
    <source>
        <dbReference type="ARBA" id="ARBA00001974"/>
    </source>
</evidence>
<evidence type="ECO:0000256" key="4">
    <source>
        <dbReference type="ARBA" id="ARBA00022827"/>
    </source>
</evidence>
<dbReference type="Proteomes" id="UP000801428">
    <property type="component" value="Unassembled WGS sequence"/>
</dbReference>
<evidence type="ECO:0000313" key="8">
    <source>
        <dbReference type="EMBL" id="KAF2995342.1"/>
    </source>
</evidence>
<sequence length="529" mass="56981">MTYFPYVIAAAVAVTASNPRCKCTPTDACWPYPSDWTTFNTTLSGALIHAVPPASVCYLNEPNYNEDDCAHVRERWFDSTFHGSDPVSIDYPIWTNDSCNPIFPNGTSLTGDVNAGARGCNADTYPAFVVNATSADQVAVALKWASKKNIRVVVKATGHSYTGRSIGASSLSIWTHNFRGLEYIPSFSHSSCHVPDPISAVRVAAGHTNGEIQEYLSTHSRVIVSGANPSVGIVGWLTGGGHGFLSSSYGMGSDNLLEATIVLPSGETVVVNPCQHASIFSAIRGGGGGTFGVVTEVVLKTYPSPRTTKHVFTLSSLPDTPADRFWDTMGHLHTQMQRLKEGGMQGYYYIAGPPLVPSLSFTWVFMLFDKRPDTLHPLLSPIEAYLSQHTDLFAYTSNTTHFPTYSAATQHIRNEPVATGGSAYGSRLLSPASLSNGTRVADVLRTIGPSDNASHPDVYPPTPPLEFEPRLTLLQGCIPKFPPHRPHDRLSLSPSLPPLTLFSQPRLAQHPRASGRGSGVAGRGATRRS</sequence>
<dbReference type="InterPro" id="IPR016166">
    <property type="entry name" value="FAD-bd_PCMH"/>
</dbReference>
<dbReference type="AlphaFoldDB" id="A0A9P4T6I5"/>
<keyword evidence="5" id="KW-0560">Oxidoreductase</keyword>
<evidence type="ECO:0000313" key="9">
    <source>
        <dbReference type="Proteomes" id="UP000801428"/>
    </source>
</evidence>
<organism evidence="8 9">
    <name type="scientific">Curvularia kusanoi</name>
    <name type="common">Cochliobolus kusanoi</name>
    <dbReference type="NCBI Taxonomy" id="90978"/>
    <lineage>
        <taxon>Eukaryota</taxon>
        <taxon>Fungi</taxon>
        <taxon>Dikarya</taxon>
        <taxon>Ascomycota</taxon>
        <taxon>Pezizomycotina</taxon>
        <taxon>Dothideomycetes</taxon>
        <taxon>Pleosporomycetidae</taxon>
        <taxon>Pleosporales</taxon>
        <taxon>Pleosporineae</taxon>
        <taxon>Pleosporaceae</taxon>
        <taxon>Curvularia</taxon>
    </lineage>
</organism>
<name>A0A9P4T6I5_CURKU</name>
<dbReference type="EMBL" id="SWKU01000033">
    <property type="protein sequence ID" value="KAF2995342.1"/>
    <property type="molecule type" value="Genomic_DNA"/>
</dbReference>
<protein>
    <recommendedName>
        <fullName evidence="7">FAD-binding PCMH-type domain-containing protein</fullName>
    </recommendedName>
</protein>
<comment type="caution">
    <text evidence="8">The sequence shown here is derived from an EMBL/GenBank/DDBJ whole genome shotgun (WGS) entry which is preliminary data.</text>
</comment>
<keyword evidence="9" id="KW-1185">Reference proteome</keyword>
<dbReference type="InterPro" id="IPR006094">
    <property type="entry name" value="Oxid_FAD_bind_N"/>
</dbReference>
<dbReference type="InterPro" id="IPR036318">
    <property type="entry name" value="FAD-bd_PCMH-like_sf"/>
</dbReference>
<dbReference type="PROSITE" id="PS51387">
    <property type="entry name" value="FAD_PCMH"/>
    <property type="match status" value="1"/>
</dbReference>
<evidence type="ECO:0000256" key="5">
    <source>
        <dbReference type="ARBA" id="ARBA00023002"/>
    </source>
</evidence>
<gene>
    <name evidence="8" type="ORF">E8E13_002255</name>
</gene>
<dbReference type="Gene3D" id="3.30.465.10">
    <property type="match status" value="1"/>
</dbReference>
<feature type="region of interest" description="Disordered" evidence="6">
    <location>
        <begin position="479"/>
        <end position="498"/>
    </location>
</feature>
<dbReference type="SUPFAM" id="SSF56176">
    <property type="entry name" value="FAD-binding/transporter-associated domain-like"/>
    <property type="match status" value="1"/>
</dbReference>
<dbReference type="InterPro" id="IPR050416">
    <property type="entry name" value="FAD-linked_Oxidoreductase"/>
</dbReference>
<keyword evidence="4" id="KW-0274">FAD</keyword>
<comment type="similarity">
    <text evidence="2">Belongs to the oxygen-dependent FAD-linked oxidoreductase family.</text>
</comment>
<dbReference type="PANTHER" id="PTHR42973">
    <property type="entry name" value="BINDING OXIDOREDUCTASE, PUTATIVE (AFU_ORTHOLOGUE AFUA_1G17690)-RELATED"/>
    <property type="match status" value="1"/>
</dbReference>
<dbReference type="InterPro" id="IPR016169">
    <property type="entry name" value="FAD-bd_PCMH_sub2"/>
</dbReference>
<comment type="cofactor">
    <cofactor evidence="1">
        <name>FAD</name>
        <dbReference type="ChEBI" id="CHEBI:57692"/>
    </cofactor>
</comment>
<feature type="region of interest" description="Disordered" evidence="6">
    <location>
        <begin position="506"/>
        <end position="529"/>
    </location>
</feature>
<dbReference type="GO" id="GO:0071949">
    <property type="term" value="F:FAD binding"/>
    <property type="evidence" value="ECO:0007669"/>
    <property type="project" value="InterPro"/>
</dbReference>